<evidence type="ECO:0000313" key="14">
    <source>
        <dbReference type="EnsemblMetazoa" id="Aqu2.1.22253_001"/>
    </source>
</evidence>
<evidence type="ECO:0000256" key="10">
    <source>
        <dbReference type="PROSITE-ProRule" id="PRU00706"/>
    </source>
</evidence>
<evidence type="ECO:0000256" key="6">
    <source>
        <dbReference type="ARBA" id="ARBA00022777"/>
    </source>
</evidence>
<evidence type="ECO:0000256" key="11">
    <source>
        <dbReference type="RuleBase" id="RU004011"/>
    </source>
</evidence>
<dbReference type="SMART" id="SM00562">
    <property type="entry name" value="NDK"/>
    <property type="match status" value="1"/>
</dbReference>
<keyword evidence="15" id="KW-1185">Reference proteome</keyword>
<dbReference type="EC" id="2.7.4.6" evidence="12"/>
<protein>
    <recommendedName>
        <fullName evidence="12">Nucleoside diphosphate kinase</fullName>
        <ecNumber evidence="12">2.7.4.6</ecNumber>
    </recommendedName>
</protein>
<dbReference type="GO" id="GO:0006228">
    <property type="term" value="P:UTP biosynthetic process"/>
    <property type="evidence" value="ECO:0007669"/>
    <property type="project" value="InterPro"/>
</dbReference>
<gene>
    <name evidence="14" type="primary">100637474</name>
</gene>
<reference evidence="14" key="2">
    <citation type="submission" date="2017-05" db="UniProtKB">
        <authorList>
            <consortium name="EnsemblMetazoa"/>
        </authorList>
    </citation>
    <scope>IDENTIFICATION</scope>
</reference>
<dbReference type="GO" id="GO:0006183">
    <property type="term" value="P:GTP biosynthetic process"/>
    <property type="evidence" value="ECO:0007669"/>
    <property type="project" value="InterPro"/>
</dbReference>
<keyword evidence="9" id="KW-0546">Nucleotide metabolism</keyword>
<dbReference type="GO" id="GO:0006241">
    <property type="term" value="P:CTP biosynthetic process"/>
    <property type="evidence" value="ECO:0007669"/>
    <property type="project" value="InterPro"/>
</dbReference>
<name>A0A1X7U3K7_AMPQE</name>
<dbReference type="PANTHER" id="PTHR46161">
    <property type="entry name" value="NUCLEOSIDE DIPHOSPHATE KINASE"/>
    <property type="match status" value="1"/>
</dbReference>
<dbReference type="STRING" id="400682.A0A1X7U3K7"/>
<comment type="similarity">
    <text evidence="1 10 11">Belongs to the NDK family.</text>
</comment>
<proteinExistence type="inferred from homology"/>
<evidence type="ECO:0000256" key="12">
    <source>
        <dbReference type="RuleBase" id="RU004013"/>
    </source>
</evidence>
<dbReference type="PANTHER" id="PTHR46161:SF3">
    <property type="entry name" value="NUCLEOSIDE DIPHOSPHATE KINASE DDB_G0292928-RELATED"/>
    <property type="match status" value="1"/>
</dbReference>
<dbReference type="SUPFAM" id="SSF54919">
    <property type="entry name" value="Nucleoside diphosphate kinase, NDK"/>
    <property type="match status" value="1"/>
</dbReference>
<dbReference type="GO" id="GO:0046872">
    <property type="term" value="F:metal ion binding"/>
    <property type="evidence" value="ECO:0007669"/>
    <property type="project" value="UniProtKB-KW"/>
</dbReference>
<keyword evidence="6 12" id="KW-0418">Kinase</keyword>
<dbReference type="Proteomes" id="UP000007879">
    <property type="component" value="Unassembled WGS sequence"/>
</dbReference>
<keyword evidence="3 12" id="KW-0808">Transferase</keyword>
<dbReference type="InterPro" id="IPR034907">
    <property type="entry name" value="NDK-like_dom"/>
</dbReference>
<evidence type="ECO:0000256" key="3">
    <source>
        <dbReference type="ARBA" id="ARBA00022679"/>
    </source>
</evidence>
<comment type="catalytic activity">
    <reaction evidence="12">
        <text>a 2'-deoxyribonucleoside 5'-diphosphate + ATP = a 2'-deoxyribonucleoside 5'-triphosphate + ADP</text>
        <dbReference type="Rhea" id="RHEA:44640"/>
        <dbReference type="ChEBI" id="CHEBI:30616"/>
        <dbReference type="ChEBI" id="CHEBI:61560"/>
        <dbReference type="ChEBI" id="CHEBI:73316"/>
        <dbReference type="ChEBI" id="CHEBI:456216"/>
        <dbReference type="EC" id="2.7.4.6"/>
    </reaction>
</comment>
<keyword evidence="2" id="KW-0963">Cytoplasm</keyword>
<evidence type="ECO:0000259" key="13">
    <source>
        <dbReference type="SMART" id="SM00562"/>
    </source>
</evidence>
<dbReference type="EnsemblMetazoa" id="XM_020000753.1">
    <property type="protein sequence ID" value="XP_019856312.1"/>
    <property type="gene ID" value="LOC100637474"/>
</dbReference>
<organism evidence="14">
    <name type="scientific">Amphimedon queenslandica</name>
    <name type="common">Sponge</name>
    <dbReference type="NCBI Taxonomy" id="400682"/>
    <lineage>
        <taxon>Eukaryota</taxon>
        <taxon>Metazoa</taxon>
        <taxon>Porifera</taxon>
        <taxon>Demospongiae</taxon>
        <taxon>Heteroscleromorpha</taxon>
        <taxon>Haplosclerida</taxon>
        <taxon>Niphatidae</taxon>
        <taxon>Amphimedon</taxon>
    </lineage>
</organism>
<dbReference type="InterPro" id="IPR001564">
    <property type="entry name" value="Nucleoside_diP_kinase"/>
</dbReference>
<feature type="domain" description="Nucleoside diphosphate kinase-like" evidence="13">
    <location>
        <begin position="4"/>
        <end position="145"/>
    </location>
</feature>
<accession>A0A1X7U3K7</accession>
<evidence type="ECO:0000256" key="5">
    <source>
        <dbReference type="ARBA" id="ARBA00022741"/>
    </source>
</evidence>
<dbReference type="PRINTS" id="PR01243">
    <property type="entry name" value="NUCDPKINASE"/>
</dbReference>
<evidence type="ECO:0000256" key="4">
    <source>
        <dbReference type="ARBA" id="ARBA00022723"/>
    </source>
</evidence>
<keyword evidence="5 12" id="KW-0547">Nucleotide-binding</keyword>
<dbReference type="GO" id="GO:0004550">
    <property type="term" value="F:nucleoside diphosphate kinase activity"/>
    <property type="evidence" value="ECO:0007669"/>
    <property type="project" value="UniProtKB-EC"/>
</dbReference>
<dbReference type="EnsemblMetazoa" id="Aqu2.1.22253_001">
    <property type="protein sequence ID" value="Aqu2.1.22253_001"/>
    <property type="gene ID" value="Aqu2.1.22253"/>
</dbReference>
<dbReference type="InParanoid" id="A0A1X7U3K7"/>
<dbReference type="AlphaFoldDB" id="A0A1X7U3K7"/>
<sequence length="151" mass="17452">MCNYQVTLAIFKPDLVARPVSLNLVCRMIEKEGLSIVCRKTLRLSLKEAEKFYEEHNGRFYFERLTTYMQSSDINGVILGGEDAIKRWRRLMGPTKPCIAKRDSPASIRGRFGLCDTQNSVHGSDSVENAMKEINLIFPEFCWKEWLRSLK</sequence>
<dbReference type="eggNOG" id="KOG0888">
    <property type="taxonomic scope" value="Eukaryota"/>
</dbReference>
<evidence type="ECO:0000256" key="2">
    <source>
        <dbReference type="ARBA" id="ARBA00022490"/>
    </source>
</evidence>
<dbReference type="InterPro" id="IPR023005">
    <property type="entry name" value="Nucleoside_diP_kinase_AS"/>
</dbReference>
<dbReference type="KEGG" id="aqu:100637474"/>
<dbReference type="PROSITE" id="PS51374">
    <property type="entry name" value="NDPK_LIKE"/>
    <property type="match status" value="1"/>
</dbReference>
<evidence type="ECO:0000256" key="8">
    <source>
        <dbReference type="ARBA" id="ARBA00022842"/>
    </source>
</evidence>
<dbReference type="PROSITE" id="PS00469">
    <property type="entry name" value="NDPK"/>
    <property type="match status" value="1"/>
</dbReference>
<keyword evidence="4" id="KW-0479">Metal-binding</keyword>
<dbReference type="Pfam" id="PF00334">
    <property type="entry name" value="NDK"/>
    <property type="match status" value="1"/>
</dbReference>
<dbReference type="OrthoDB" id="25346at2759"/>
<evidence type="ECO:0000256" key="1">
    <source>
        <dbReference type="ARBA" id="ARBA00008142"/>
    </source>
</evidence>
<reference evidence="15" key="1">
    <citation type="journal article" date="2010" name="Nature">
        <title>The Amphimedon queenslandica genome and the evolution of animal complexity.</title>
        <authorList>
            <person name="Srivastava M."/>
            <person name="Simakov O."/>
            <person name="Chapman J."/>
            <person name="Fahey B."/>
            <person name="Gauthier M.E."/>
            <person name="Mitros T."/>
            <person name="Richards G.S."/>
            <person name="Conaco C."/>
            <person name="Dacre M."/>
            <person name="Hellsten U."/>
            <person name="Larroux C."/>
            <person name="Putnam N.H."/>
            <person name="Stanke M."/>
            <person name="Adamska M."/>
            <person name="Darling A."/>
            <person name="Degnan S.M."/>
            <person name="Oakley T.H."/>
            <person name="Plachetzki D.C."/>
            <person name="Zhai Y."/>
            <person name="Adamski M."/>
            <person name="Calcino A."/>
            <person name="Cummins S.F."/>
            <person name="Goodstein D.M."/>
            <person name="Harris C."/>
            <person name="Jackson D.J."/>
            <person name="Leys S.P."/>
            <person name="Shu S."/>
            <person name="Woodcroft B.J."/>
            <person name="Vervoort M."/>
            <person name="Kosik K.S."/>
            <person name="Manning G."/>
            <person name="Degnan B.M."/>
            <person name="Rokhsar D.S."/>
        </authorList>
    </citation>
    <scope>NUCLEOTIDE SEQUENCE [LARGE SCALE GENOMIC DNA]</scope>
</reference>
<keyword evidence="7 12" id="KW-0067">ATP-binding</keyword>
<dbReference type="GO" id="GO:0005524">
    <property type="term" value="F:ATP binding"/>
    <property type="evidence" value="ECO:0007669"/>
    <property type="project" value="UniProtKB-KW"/>
</dbReference>
<evidence type="ECO:0000313" key="15">
    <source>
        <dbReference type="Proteomes" id="UP000007879"/>
    </source>
</evidence>
<comment type="caution">
    <text evidence="10">Lacks conserved residue(s) required for the propagation of feature annotation.</text>
</comment>
<evidence type="ECO:0000256" key="7">
    <source>
        <dbReference type="ARBA" id="ARBA00022840"/>
    </source>
</evidence>
<dbReference type="Gene3D" id="3.30.70.141">
    <property type="entry name" value="Nucleoside diphosphate kinase-like domain"/>
    <property type="match status" value="1"/>
</dbReference>
<evidence type="ECO:0000256" key="9">
    <source>
        <dbReference type="ARBA" id="ARBA00023080"/>
    </source>
</evidence>
<keyword evidence="8" id="KW-0460">Magnesium</keyword>
<dbReference type="InterPro" id="IPR036850">
    <property type="entry name" value="NDK-like_dom_sf"/>
</dbReference>